<dbReference type="Gene3D" id="3.40.630.10">
    <property type="entry name" value="Zn peptidases"/>
    <property type="match status" value="1"/>
</dbReference>
<sequence length="93" mass="10412">MRSSLLVTVVVAVLVTLAVLVISLVLTLSDEPEPPSTYEHYRQHIIDNINTNNINASLRFFTLEPHPAGSPGDEHLAQYIHTTWGHAWDSRHS</sequence>
<proteinExistence type="predicted"/>
<name>A0AAW0TJ26_SCYPA</name>
<protein>
    <submittedName>
        <fullName evidence="1">Uncharacterized protein</fullName>
    </submittedName>
</protein>
<gene>
    <name evidence="1" type="ORF">O3P69_018164</name>
</gene>
<dbReference type="AlphaFoldDB" id="A0AAW0TJ26"/>
<evidence type="ECO:0000313" key="1">
    <source>
        <dbReference type="EMBL" id="KAK8387384.1"/>
    </source>
</evidence>
<organism evidence="1 2">
    <name type="scientific">Scylla paramamosain</name>
    <name type="common">Mud crab</name>
    <dbReference type="NCBI Taxonomy" id="85552"/>
    <lineage>
        <taxon>Eukaryota</taxon>
        <taxon>Metazoa</taxon>
        <taxon>Ecdysozoa</taxon>
        <taxon>Arthropoda</taxon>
        <taxon>Crustacea</taxon>
        <taxon>Multicrustacea</taxon>
        <taxon>Malacostraca</taxon>
        <taxon>Eumalacostraca</taxon>
        <taxon>Eucarida</taxon>
        <taxon>Decapoda</taxon>
        <taxon>Pleocyemata</taxon>
        <taxon>Brachyura</taxon>
        <taxon>Eubrachyura</taxon>
        <taxon>Portunoidea</taxon>
        <taxon>Portunidae</taxon>
        <taxon>Portuninae</taxon>
        <taxon>Scylla</taxon>
    </lineage>
</organism>
<reference evidence="1 2" key="1">
    <citation type="submission" date="2023-03" db="EMBL/GenBank/DDBJ databases">
        <title>High-quality genome of Scylla paramamosain provides insights in environmental adaptation.</title>
        <authorList>
            <person name="Zhang L."/>
        </authorList>
    </citation>
    <scope>NUCLEOTIDE SEQUENCE [LARGE SCALE GENOMIC DNA]</scope>
    <source>
        <strain evidence="1">LZ_2023a</strain>
        <tissue evidence="1">Muscle</tissue>
    </source>
</reference>
<dbReference type="Proteomes" id="UP001487740">
    <property type="component" value="Unassembled WGS sequence"/>
</dbReference>
<accession>A0AAW0TJ26</accession>
<dbReference type="EMBL" id="JARAKH010000030">
    <property type="protein sequence ID" value="KAK8387384.1"/>
    <property type="molecule type" value="Genomic_DNA"/>
</dbReference>
<keyword evidence="2" id="KW-1185">Reference proteome</keyword>
<evidence type="ECO:0000313" key="2">
    <source>
        <dbReference type="Proteomes" id="UP001487740"/>
    </source>
</evidence>
<comment type="caution">
    <text evidence="1">The sequence shown here is derived from an EMBL/GenBank/DDBJ whole genome shotgun (WGS) entry which is preliminary data.</text>
</comment>